<dbReference type="Pfam" id="PF13657">
    <property type="entry name" value="Couple_hipA"/>
    <property type="match status" value="1"/>
</dbReference>
<dbReference type="Pfam" id="PF07804">
    <property type="entry name" value="HipA_C"/>
    <property type="match status" value="1"/>
</dbReference>
<evidence type="ECO:0000256" key="3">
    <source>
        <dbReference type="ARBA" id="ARBA00022777"/>
    </source>
</evidence>
<dbReference type="PANTHER" id="PTHR37419:SF8">
    <property type="entry name" value="TOXIN YJJJ"/>
    <property type="match status" value="1"/>
</dbReference>
<dbReference type="InterPro" id="IPR017508">
    <property type="entry name" value="HipA_N1"/>
</dbReference>
<dbReference type="GO" id="GO:0005829">
    <property type="term" value="C:cytosol"/>
    <property type="evidence" value="ECO:0007669"/>
    <property type="project" value="TreeGrafter"/>
</dbReference>
<dbReference type="RefSeq" id="WP_176621859.1">
    <property type="nucleotide sequence ID" value="NZ_JABXXQ010000014.1"/>
</dbReference>
<evidence type="ECO:0000313" key="7">
    <source>
        <dbReference type="EMBL" id="NVN29128.1"/>
    </source>
</evidence>
<sequence length="434" mass="48665">MTNATVRLWGKEIGAVSWLEDRQLAVFQYMPDFAQSRIELAPLTMPLGPDPYEFPGLPREAFKGLPGLLADSLPDKFGNALIDAWLVTQGRAASSFNPVERLCYIGTRGMGALEFHPSLGSGARRSRKVEIDALTRLANDVLSHRERLAGALHGEDDREALEDILRVGTSAGGARAKAVLAWNEKTGEFRSGQVKAGEGFTYWLMKFDGIADNRDKELADPQGFGLIEYAFYLLAVDAGIDMSQSRIHREGGRAHFMTRRFDRDAAGRKLHMQSLAAMRHFDFNAAGAYSYEQAVETIRRLGLPALDIEQQFRRAVLNVLIRNQDDHVKNIAFLMNRRGEWRLSPAFDVSYAYNPGGSWTHQHQMSLNGKRDHFEIDDLVAFGAFCGMKPKKARDIVADIHQRVEDWMRYADQAGVPESTAAKLHRGMRREIAV</sequence>
<evidence type="ECO:0000256" key="1">
    <source>
        <dbReference type="ARBA" id="ARBA00010164"/>
    </source>
</evidence>
<reference evidence="7 9" key="1">
    <citation type="submission" date="2020-06" db="EMBL/GenBank/DDBJ databases">
        <title>Description of novel acetic acid bacteria.</title>
        <authorList>
            <person name="Sombolestani A."/>
        </authorList>
    </citation>
    <scope>NUCLEOTIDE SEQUENCE [LARGE SCALE GENOMIC DNA]</scope>
    <source>
        <strain evidence="7 9">LMG 26838</strain>
    </source>
</reference>
<comment type="similarity">
    <text evidence="1">Belongs to the HipA Ser/Thr kinase family.</text>
</comment>
<dbReference type="EMBL" id="JACHXV010000013">
    <property type="protein sequence ID" value="MBB3174921.1"/>
    <property type="molecule type" value="Genomic_DNA"/>
</dbReference>
<evidence type="ECO:0000259" key="4">
    <source>
        <dbReference type="Pfam" id="PF07804"/>
    </source>
</evidence>
<keyword evidence="3 6" id="KW-0418">Kinase</keyword>
<feature type="domain" description="HipA N-terminal subdomain 1" evidence="5">
    <location>
        <begin position="5"/>
        <end position="115"/>
    </location>
</feature>
<protein>
    <submittedName>
        <fullName evidence="6">Serine/threonine-protein kinase HipA</fullName>
        <ecNumber evidence="6">2.7.11.1</ecNumber>
    </submittedName>
    <submittedName>
        <fullName evidence="7">Type II toxin-antitoxin system HipA family toxin</fullName>
    </submittedName>
</protein>
<dbReference type="PANTHER" id="PTHR37419">
    <property type="entry name" value="SERINE/THREONINE-PROTEIN KINASE TOXIN HIPA"/>
    <property type="match status" value="1"/>
</dbReference>
<dbReference type="GO" id="GO:0004674">
    <property type="term" value="F:protein serine/threonine kinase activity"/>
    <property type="evidence" value="ECO:0007669"/>
    <property type="project" value="UniProtKB-EC"/>
</dbReference>
<evidence type="ECO:0000313" key="8">
    <source>
        <dbReference type="Proteomes" id="UP000557688"/>
    </source>
</evidence>
<evidence type="ECO:0000313" key="6">
    <source>
        <dbReference type="EMBL" id="MBB3174921.1"/>
    </source>
</evidence>
<keyword evidence="2 6" id="KW-0808">Transferase</keyword>
<dbReference type="Proteomes" id="UP000557688">
    <property type="component" value="Unassembled WGS sequence"/>
</dbReference>
<dbReference type="AlphaFoldDB" id="A0A839V652"/>
<comment type="caution">
    <text evidence="6">The sequence shown here is derived from an EMBL/GenBank/DDBJ whole genome shotgun (WGS) entry which is preliminary data.</text>
</comment>
<dbReference type="InterPro" id="IPR012893">
    <property type="entry name" value="HipA-like_C"/>
</dbReference>
<accession>A0A839V652</accession>
<dbReference type="Gene3D" id="1.10.1070.20">
    <property type="match status" value="1"/>
</dbReference>
<dbReference type="Proteomes" id="UP000565205">
    <property type="component" value="Unassembled WGS sequence"/>
</dbReference>
<feature type="domain" description="HipA-like C-terminal" evidence="4">
    <location>
        <begin position="169"/>
        <end position="407"/>
    </location>
</feature>
<reference evidence="6 8" key="2">
    <citation type="submission" date="2020-08" db="EMBL/GenBank/DDBJ databases">
        <title>Genomic Encyclopedia of Type Strains, Phase III (KMG-III): the genomes of soil and plant-associated and newly described type strains.</title>
        <authorList>
            <person name="Whitman W."/>
        </authorList>
    </citation>
    <scope>NUCLEOTIDE SEQUENCE [LARGE SCALE GENOMIC DNA]</scope>
    <source>
        <strain evidence="6 8">CECT 8088</strain>
    </source>
</reference>
<organism evidence="6 8">
    <name type="scientific">Endobacter medicaginis</name>
    <dbReference type="NCBI Taxonomy" id="1181271"/>
    <lineage>
        <taxon>Bacteria</taxon>
        <taxon>Pseudomonadati</taxon>
        <taxon>Pseudomonadota</taxon>
        <taxon>Alphaproteobacteria</taxon>
        <taxon>Acetobacterales</taxon>
        <taxon>Acetobacteraceae</taxon>
        <taxon>Endobacter</taxon>
    </lineage>
</organism>
<evidence type="ECO:0000313" key="9">
    <source>
        <dbReference type="Proteomes" id="UP000565205"/>
    </source>
</evidence>
<keyword evidence="8" id="KW-1185">Reference proteome</keyword>
<dbReference type="InterPro" id="IPR052028">
    <property type="entry name" value="HipA_Ser/Thr_kinase"/>
</dbReference>
<dbReference type="EMBL" id="JABXXQ010000014">
    <property type="protein sequence ID" value="NVN29128.1"/>
    <property type="molecule type" value="Genomic_DNA"/>
</dbReference>
<evidence type="ECO:0000259" key="5">
    <source>
        <dbReference type="Pfam" id="PF13657"/>
    </source>
</evidence>
<evidence type="ECO:0000256" key="2">
    <source>
        <dbReference type="ARBA" id="ARBA00022679"/>
    </source>
</evidence>
<proteinExistence type="inferred from homology"/>
<dbReference type="EC" id="2.7.11.1" evidence="6"/>
<name>A0A839V652_9PROT</name>
<gene>
    <name evidence="6" type="ORF">FHR90_002768</name>
    <name evidence="7" type="ORF">HUK83_02060</name>
</gene>